<dbReference type="RefSeq" id="WP_192963396.1">
    <property type="nucleotide sequence ID" value="NZ_LN713926.1"/>
</dbReference>
<reference evidence="1" key="2">
    <citation type="submission" date="2015-06" db="EMBL/GenBank/DDBJ databases">
        <title>Environmentally co-occuring mercury resistance plasmids are genetically and phenotypically diverse and confer variable context-dependent fitness effects.</title>
        <authorList>
            <person name="Hall J.P.J."/>
            <person name="Harrison E."/>
            <person name="Lilley A.K."/>
            <person name="Paterson S."/>
            <person name="Spiers A.J."/>
            <person name="Brockhurst M.A."/>
        </authorList>
    </citation>
    <scope>NUCLEOTIDE SEQUENCE [LARGE SCALE GENOMIC DNA]</scope>
    <source>
        <strain evidence="1">SBW25</strain>
        <plasmid evidence="1">pQBR57</plasmid>
    </source>
</reference>
<name>A0A0G4E4Q1_PSEFS</name>
<accession>A0A0G4E4Q1</accession>
<dbReference type="AlphaFoldDB" id="A0A0G4E4Q1"/>
<organism evidence="1">
    <name type="scientific">Pseudomonas fluorescens (strain SBW25)</name>
    <dbReference type="NCBI Taxonomy" id="216595"/>
    <lineage>
        <taxon>Bacteria</taxon>
        <taxon>Pseudomonadati</taxon>
        <taxon>Pseudomonadota</taxon>
        <taxon>Gammaproteobacteria</taxon>
        <taxon>Pseudomonadales</taxon>
        <taxon>Pseudomonadaceae</taxon>
        <taxon>Pseudomonas</taxon>
    </lineage>
</organism>
<keyword evidence="1" id="KW-0614">Plasmid</keyword>
<protein>
    <submittedName>
        <fullName evidence="1">Uncharacterized protein</fullName>
    </submittedName>
</protein>
<reference evidence="1" key="1">
    <citation type="submission" date="2014-12" db="EMBL/GenBank/DDBJ databases">
        <authorList>
            <person name="Hall J."/>
        </authorList>
    </citation>
    <scope>NUCLEOTIDE SEQUENCE [LARGE SCALE GENOMIC DNA]</scope>
    <source>
        <strain evidence="1">SBW25</strain>
        <plasmid evidence="1">pQBR57</plasmid>
    </source>
</reference>
<dbReference type="EMBL" id="LN713926">
    <property type="protein sequence ID" value="CEK42221.1"/>
    <property type="molecule type" value="Genomic_DNA"/>
</dbReference>
<gene>
    <name evidence="1" type="ORF">PQBR57_0268</name>
</gene>
<sequence length="66" mass="7385">MQTVKTKVFKGTWLDVPGVCTTYHLDKRPTGLRVCVMELEGQDTVARLIEGDGRQHNFKTHATGVL</sequence>
<proteinExistence type="predicted"/>
<evidence type="ECO:0000313" key="1">
    <source>
        <dbReference type="EMBL" id="CEK42221.1"/>
    </source>
</evidence>
<geneLocation type="plasmid" evidence="1">
    <name>pQBR57</name>
</geneLocation>